<gene>
    <name evidence="1" type="ORF">AKJ56_00325</name>
</gene>
<organism evidence="1 2">
    <name type="scientific">candidate division MSBL1 archaeon SCGC-AAA382N08</name>
    <dbReference type="NCBI Taxonomy" id="1698285"/>
    <lineage>
        <taxon>Archaea</taxon>
        <taxon>Methanobacteriati</taxon>
        <taxon>Methanobacteriota</taxon>
        <taxon>candidate division MSBL1</taxon>
    </lineage>
</organism>
<proteinExistence type="predicted"/>
<evidence type="ECO:0008006" key="3">
    <source>
        <dbReference type="Google" id="ProtNLM"/>
    </source>
</evidence>
<comment type="caution">
    <text evidence="1">The sequence shown here is derived from an EMBL/GenBank/DDBJ whole genome shotgun (WGS) entry which is preliminary data.</text>
</comment>
<reference evidence="1 2" key="1">
    <citation type="journal article" date="2016" name="Sci. Rep.">
        <title>Metabolic traits of an uncultured archaeal lineage -MSBL1- from brine pools of the Red Sea.</title>
        <authorList>
            <person name="Mwirichia R."/>
            <person name="Alam I."/>
            <person name="Rashid M."/>
            <person name="Vinu M."/>
            <person name="Ba-Alawi W."/>
            <person name="Anthony Kamau A."/>
            <person name="Kamanda Ngugi D."/>
            <person name="Goker M."/>
            <person name="Klenk H.P."/>
            <person name="Bajic V."/>
            <person name="Stingl U."/>
        </authorList>
    </citation>
    <scope>NUCLEOTIDE SEQUENCE [LARGE SCALE GENOMIC DNA]</scope>
    <source>
        <strain evidence="1">SCGC-AAA382N08</strain>
    </source>
</reference>
<accession>A0A133VQN3</accession>
<name>A0A133VQN3_9EURY</name>
<dbReference type="Proteomes" id="UP000070175">
    <property type="component" value="Unassembled WGS sequence"/>
</dbReference>
<protein>
    <recommendedName>
        <fullName evidence="3">Transcription regulator TrmB N-terminal domain-containing protein</fullName>
    </recommendedName>
</protein>
<keyword evidence="2" id="KW-1185">Reference proteome</keyword>
<sequence>MEFRRQPNYNMGLEDILKAIFWKKVETRSVARKILQKIKKEGIPRDAYERVQKDLDISQSQYYSIMNRLHALGLISVQKDEDGFKVWKLSEIFPKQLERLATIYRTWKD</sequence>
<evidence type="ECO:0000313" key="2">
    <source>
        <dbReference type="Proteomes" id="UP000070175"/>
    </source>
</evidence>
<dbReference type="AlphaFoldDB" id="A0A133VQN3"/>
<evidence type="ECO:0000313" key="1">
    <source>
        <dbReference type="EMBL" id="KXB08748.1"/>
    </source>
</evidence>
<dbReference type="EMBL" id="LHYJ01000003">
    <property type="protein sequence ID" value="KXB08748.1"/>
    <property type="molecule type" value="Genomic_DNA"/>
</dbReference>